<comment type="caution">
    <text evidence="2">The sequence shown here is derived from an EMBL/GenBank/DDBJ whole genome shotgun (WGS) entry which is preliminary data.</text>
</comment>
<keyword evidence="1" id="KW-0472">Membrane</keyword>
<protein>
    <submittedName>
        <fullName evidence="2">Uncharacterized protein</fullName>
    </submittedName>
</protein>
<accession>A0A1G1VQ73</accession>
<evidence type="ECO:0000313" key="2">
    <source>
        <dbReference type="EMBL" id="OGY17546.1"/>
    </source>
</evidence>
<gene>
    <name evidence="2" type="ORF">A2784_01425</name>
</gene>
<keyword evidence="1" id="KW-0812">Transmembrane</keyword>
<feature type="transmembrane region" description="Helical" evidence="1">
    <location>
        <begin position="12"/>
        <end position="32"/>
    </location>
</feature>
<dbReference type="STRING" id="1797589.A2784_01425"/>
<reference evidence="2 3" key="1">
    <citation type="journal article" date="2016" name="Nat. Commun.">
        <title>Thousands of microbial genomes shed light on interconnected biogeochemical processes in an aquifer system.</title>
        <authorList>
            <person name="Anantharaman K."/>
            <person name="Brown C.T."/>
            <person name="Hug L.A."/>
            <person name="Sharon I."/>
            <person name="Castelle C.J."/>
            <person name="Probst A.J."/>
            <person name="Thomas B.C."/>
            <person name="Singh A."/>
            <person name="Wilkins M.J."/>
            <person name="Karaoz U."/>
            <person name="Brodie E.L."/>
            <person name="Williams K.H."/>
            <person name="Hubbard S.S."/>
            <person name="Banfield J.F."/>
        </authorList>
    </citation>
    <scope>NUCLEOTIDE SEQUENCE [LARGE SCALE GENOMIC DNA]</scope>
</reference>
<dbReference type="Proteomes" id="UP000177324">
    <property type="component" value="Unassembled WGS sequence"/>
</dbReference>
<keyword evidence="1" id="KW-1133">Transmembrane helix</keyword>
<dbReference type="AlphaFoldDB" id="A0A1G1VQ73"/>
<name>A0A1G1VQ73_9BACT</name>
<evidence type="ECO:0000256" key="1">
    <source>
        <dbReference type="SAM" id="Phobius"/>
    </source>
</evidence>
<sequence length="94" mass="10572">MPVEVKKVSRDTLYIAMATTATILVWIGMEVFNSLTKQTKVVVDKTQLRPLPERLDQQELNLVKQRWQIEDTAELTVTESGKSVSIEATPSGQL</sequence>
<proteinExistence type="predicted"/>
<dbReference type="EMBL" id="MHCH01000021">
    <property type="protein sequence ID" value="OGY17546.1"/>
    <property type="molecule type" value="Genomic_DNA"/>
</dbReference>
<organism evidence="2 3">
    <name type="scientific">Candidatus Chisholmbacteria bacterium RIFCSPHIGHO2_01_FULL_48_12</name>
    <dbReference type="NCBI Taxonomy" id="1797589"/>
    <lineage>
        <taxon>Bacteria</taxon>
        <taxon>Candidatus Chisholmiibacteriota</taxon>
    </lineage>
</organism>
<evidence type="ECO:0000313" key="3">
    <source>
        <dbReference type="Proteomes" id="UP000177324"/>
    </source>
</evidence>